<keyword evidence="2" id="KW-1185">Reference proteome</keyword>
<sequence length="156" mass="17759">MPFCRRRDNKSRFPYAWYWRGKSLRKGEDQGEFITPDQSKRDMSTIGVSRRRYILRELDVRLGIMARKYYIATLASIMGIRRRSPSPPGNLNRRCLVLCICSLSIVGPVRHVGSIIIRASVICDAVVRSVSAAMAASSRRIMLYRGISGTQMNLTM</sequence>
<proteinExistence type="predicted"/>
<dbReference type="EMBL" id="SOSA01000363">
    <property type="protein sequence ID" value="THC92046.1"/>
    <property type="molecule type" value="Genomic_DNA"/>
</dbReference>
<dbReference type="AlphaFoldDB" id="A0A4S3JAD9"/>
<evidence type="ECO:0000313" key="1">
    <source>
        <dbReference type="EMBL" id="THC92046.1"/>
    </source>
</evidence>
<name>A0A4S3JAD9_9EURO</name>
<dbReference type="VEuPathDB" id="FungiDB:EYZ11_008484"/>
<protein>
    <submittedName>
        <fullName evidence="1">Uncharacterized protein</fullName>
    </submittedName>
</protein>
<reference evidence="1 2" key="1">
    <citation type="submission" date="2019-03" db="EMBL/GenBank/DDBJ databases">
        <title>The genome sequence of a newly discovered highly antifungal drug resistant Aspergillus species, Aspergillus tanneri NIH 1004.</title>
        <authorList>
            <person name="Mounaud S."/>
            <person name="Singh I."/>
            <person name="Joardar V."/>
            <person name="Pakala S."/>
            <person name="Pakala S."/>
            <person name="Venepally P."/>
            <person name="Hoover J."/>
            <person name="Nierman W."/>
            <person name="Chung J."/>
            <person name="Losada L."/>
        </authorList>
    </citation>
    <scope>NUCLEOTIDE SEQUENCE [LARGE SCALE GENOMIC DNA]</scope>
    <source>
        <strain evidence="1 2">NIH1004</strain>
    </source>
</reference>
<evidence type="ECO:0000313" key="2">
    <source>
        <dbReference type="Proteomes" id="UP000308092"/>
    </source>
</evidence>
<accession>A0A4S3JAD9</accession>
<comment type="caution">
    <text evidence="1">The sequence shown here is derived from an EMBL/GenBank/DDBJ whole genome shotgun (WGS) entry which is preliminary data.</text>
</comment>
<organism evidence="1 2">
    <name type="scientific">Aspergillus tanneri</name>
    <dbReference type="NCBI Taxonomy" id="1220188"/>
    <lineage>
        <taxon>Eukaryota</taxon>
        <taxon>Fungi</taxon>
        <taxon>Dikarya</taxon>
        <taxon>Ascomycota</taxon>
        <taxon>Pezizomycotina</taxon>
        <taxon>Eurotiomycetes</taxon>
        <taxon>Eurotiomycetidae</taxon>
        <taxon>Eurotiales</taxon>
        <taxon>Aspergillaceae</taxon>
        <taxon>Aspergillus</taxon>
        <taxon>Aspergillus subgen. Circumdati</taxon>
    </lineage>
</organism>
<gene>
    <name evidence="1" type="ORF">EYZ11_008484</name>
</gene>
<dbReference type="Proteomes" id="UP000308092">
    <property type="component" value="Unassembled WGS sequence"/>
</dbReference>